<gene>
    <name evidence="2" type="ORF">Fcan01_08656</name>
</gene>
<evidence type="ECO:0000256" key="1">
    <source>
        <dbReference type="SAM" id="SignalP"/>
    </source>
</evidence>
<feature type="chain" id="PRO_5012217717" evidence="1">
    <location>
        <begin position="19"/>
        <end position="106"/>
    </location>
</feature>
<sequence>MKTILLLGVVLLVTCVLGHDVELGGHCDESGEGEHDHSLFCNPSLNLVCVANFCVCSEGHVPETDDGTARGCVDPNPTTTQGAATLKVSAAVIFTVGAAVFKYIFV</sequence>
<evidence type="ECO:0000313" key="3">
    <source>
        <dbReference type="Proteomes" id="UP000198287"/>
    </source>
</evidence>
<reference evidence="2 3" key="1">
    <citation type="submission" date="2015-12" db="EMBL/GenBank/DDBJ databases">
        <title>The genome of Folsomia candida.</title>
        <authorList>
            <person name="Faddeeva A."/>
            <person name="Derks M.F."/>
            <person name="Anvar Y."/>
            <person name="Smit S."/>
            <person name="Van Straalen N."/>
            <person name="Roelofs D."/>
        </authorList>
    </citation>
    <scope>NUCLEOTIDE SEQUENCE [LARGE SCALE GENOMIC DNA]</scope>
    <source>
        <strain evidence="2 3">VU population</strain>
        <tissue evidence="2">Whole body</tissue>
    </source>
</reference>
<accession>A0A226EEY1</accession>
<keyword evidence="1" id="KW-0732">Signal</keyword>
<dbReference type="Proteomes" id="UP000198287">
    <property type="component" value="Unassembled WGS sequence"/>
</dbReference>
<dbReference type="EMBL" id="LNIX01000004">
    <property type="protein sequence ID" value="OXA55381.1"/>
    <property type="molecule type" value="Genomic_DNA"/>
</dbReference>
<protein>
    <submittedName>
        <fullName evidence="2">Uncharacterized protein</fullName>
    </submittedName>
</protein>
<keyword evidence="3" id="KW-1185">Reference proteome</keyword>
<evidence type="ECO:0000313" key="2">
    <source>
        <dbReference type="EMBL" id="OXA55381.1"/>
    </source>
</evidence>
<proteinExistence type="predicted"/>
<dbReference type="AlphaFoldDB" id="A0A226EEY1"/>
<feature type="signal peptide" evidence="1">
    <location>
        <begin position="1"/>
        <end position="18"/>
    </location>
</feature>
<organism evidence="2 3">
    <name type="scientific">Folsomia candida</name>
    <name type="common">Springtail</name>
    <dbReference type="NCBI Taxonomy" id="158441"/>
    <lineage>
        <taxon>Eukaryota</taxon>
        <taxon>Metazoa</taxon>
        <taxon>Ecdysozoa</taxon>
        <taxon>Arthropoda</taxon>
        <taxon>Hexapoda</taxon>
        <taxon>Collembola</taxon>
        <taxon>Entomobryomorpha</taxon>
        <taxon>Isotomoidea</taxon>
        <taxon>Isotomidae</taxon>
        <taxon>Proisotominae</taxon>
        <taxon>Folsomia</taxon>
    </lineage>
</organism>
<name>A0A226EEY1_FOLCA</name>
<comment type="caution">
    <text evidence="2">The sequence shown here is derived from an EMBL/GenBank/DDBJ whole genome shotgun (WGS) entry which is preliminary data.</text>
</comment>